<keyword evidence="4 10" id="KW-0378">Hydrolase</keyword>
<evidence type="ECO:0000313" key="11">
    <source>
        <dbReference type="Proteomes" id="UP000277580"/>
    </source>
</evidence>
<dbReference type="AlphaFoldDB" id="A0A3N4KF52"/>
<dbReference type="SUPFAM" id="SSF88713">
    <property type="entry name" value="Glycoside hydrolase/deacetylase"/>
    <property type="match status" value="1"/>
</dbReference>
<keyword evidence="3 8" id="KW-0732">Signal</keyword>
<dbReference type="EMBL" id="ML119171">
    <property type="protein sequence ID" value="RPB07972.1"/>
    <property type="molecule type" value="Genomic_DNA"/>
</dbReference>
<dbReference type="OrthoDB" id="2128708at2759"/>
<dbReference type="Proteomes" id="UP000277580">
    <property type="component" value="Unassembled WGS sequence"/>
</dbReference>
<evidence type="ECO:0000259" key="9">
    <source>
        <dbReference type="PROSITE" id="PS51677"/>
    </source>
</evidence>
<comment type="cofactor">
    <cofactor evidence="1">
        <name>Co(2+)</name>
        <dbReference type="ChEBI" id="CHEBI:48828"/>
    </cofactor>
</comment>
<sequence length="774" mass="83017">MRVSTSQFLAVASAFWGTAYAACTSNLVIDDYATYSTNINKQGSWTSDDGSMASITANTAAKKLTFTPKANAYFYETFDSCIAATTQGYNAITFPFKSPASGASFTLEIQTASTCASTTYTSYYYTVSGLTGATQTLTIPLSSFSGVTNLNVIKAFVWSAFSSNTAGWELGETKLACAAGTGSSSSTTVTPTGTSSSTSVTVTSPTVTSSTPTTSGTCSPLVVDDWASQSRLTFLYYNAMLKASSDDGTMTSIVVANNRVTFTPTGSSYFYTNLDCTSATNKYGGVGMRIKAAAGTTFTVQMQYSASCSASNFQSVDRTTTQLGWTFDGTEKFYSFPLSTFTGLDTGHLMSIMFYNYNSKPVTLGPLAFYCGNTATEYVVAPTPTDSVATNTVPATSATATAFVIDQFANPDSNALGFWHGGDDTTGYTISGGTLTIKYKDSDLAFYTQLTGTCRDMTTYDNGYLHIAYTGSSAFSIALQQHNSACNEAIAPYPETWDEVDAGRYATATDIYVPISHFDIVRTRTIGFALKGFTGSTNTVISKIEIVKTIPSGVTIRSKLPTAPLVFSCSVPNSLAFAIDDGDPQLAQQVMQIVKEENIKVTFFTVGAALLDASTNLTNVYKEMMAQGHQVAYHSFTHPKIEGLGTNEAIDWEIQQDIDAVTKTLGITSKYFRPPFGNEGAKMRQRIAALIPGGKLINWSIDCEDWLYATSSTPEKQLDAFKRDLAKGGNLVVMHYLYPSTVGYLKQFIQLAKASGKNLMRVDQCLGDPNAPAL</sequence>
<accession>A0A3N4KF52</accession>
<evidence type="ECO:0000256" key="5">
    <source>
        <dbReference type="ARBA" id="ARBA00023277"/>
    </source>
</evidence>
<gene>
    <name evidence="10" type="ORF">P167DRAFT_609078</name>
</gene>
<feature type="signal peptide" evidence="8">
    <location>
        <begin position="1"/>
        <end position="21"/>
    </location>
</feature>
<keyword evidence="5" id="KW-0119">Carbohydrate metabolism</keyword>
<keyword evidence="2" id="KW-0479">Metal-binding</keyword>
<feature type="region of interest" description="Disordered" evidence="7">
    <location>
        <begin position="180"/>
        <end position="217"/>
    </location>
</feature>
<dbReference type="GO" id="GO:0005975">
    <property type="term" value="P:carbohydrate metabolic process"/>
    <property type="evidence" value="ECO:0007669"/>
    <property type="project" value="InterPro"/>
</dbReference>
<dbReference type="GO" id="GO:0046872">
    <property type="term" value="F:metal ion binding"/>
    <property type="evidence" value="ECO:0007669"/>
    <property type="project" value="UniProtKB-KW"/>
</dbReference>
<proteinExistence type="predicted"/>
<dbReference type="PANTHER" id="PTHR46471:SF6">
    <property type="entry name" value="GLYCOSYL HYDROLASE"/>
    <property type="match status" value="1"/>
</dbReference>
<dbReference type="CDD" id="cd10917">
    <property type="entry name" value="CE4_NodB_like_6s_7s"/>
    <property type="match status" value="1"/>
</dbReference>
<dbReference type="InterPro" id="IPR011330">
    <property type="entry name" value="Glyco_hydro/deAcase_b/a-brl"/>
</dbReference>
<evidence type="ECO:0000256" key="2">
    <source>
        <dbReference type="ARBA" id="ARBA00022723"/>
    </source>
</evidence>
<keyword evidence="11" id="KW-1185">Reference proteome</keyword>
<dbReference type="InterPro" id="IPR002509">
    <property type="entry name" value="NODB_dom"/>
</dbReference>
<name>A0A3N4KF52_9PEZI</name>
<feature type="domain" description="NodB homology" evidence="9">
    <location>
        <begin position="573"/>
        <end position="760"/>
    </location>
</feature>
<evidence type="ECO:0000256" key="3">
    <source>
        <dbReference type="ARBA" id="ARBA00022729"/>
    </source>
</evidence>
<dbReference type="STRING" id="1392247.A0A3N4KF52"/>
<reference evidence="10 11" key="1">
    <citation type="journal article" date="2018" name="Nat. Ecol. Evol.">
        <title>Pezizomycetes genomes reveal the molecular basis of ectomycorrhizal truffle lifestyle.</title>
        <authorList>
            <person name="Murat C."/>
            <person name="Payen T."/>
            <person name="Noel B."/>
            <person name="Kuo A."/>
            <person name="Morin E."/>
            <person name="Chen J."/>
            <person name="Kohler A."/>
            <person name="Krizsan K."/>
            <person name="Balestrini R."/>
            <person name="Da Silva C."/>
            <person name="Montanini B."/>
            <person name="Hainaut M."/>
            <person name="Levati E."/>
            <person name="Barry K.W."/>
            <person name="Belfiori B."/>
            <person name="Cichocki N."/>
            <person name="Clum A."/>
            <person name="Dockter R.B."/>
            <person name="Fauchery L."/>
            <person name="Guy J."/>
            <person name="Iotti M."/>
            <person name="Le Tacon F."/>
            <person name="Lindquist E.A."/>
            <person name="Lipzen A."/>
            <person name="Malagnac F."/>
            <person name="Mello A."/>
            <person name="Molinier V."/>
            <person name="Miyauchi S."/>
            <person name="Poulain J."/>
            <person name="Riccioni C."/>
            <person name="Rubini A."/>
            <person name="Sitrit Y."/>
            <person name="Splivallo R."/>
            <person name="Traeger S."/>
            <person name="Wang M."/>
            <person name="Zifcakova L."/>
            <person name="Wipf D."/>
            <person name="Zambonelli A."/>
            <person name="Paolocci F."/>
            <person name="Nowrousian M."/>
            <person name="Ottonello S."/>
            <person name="Baldrian P."/>
            <person name="Spatafora J.W."/>
            <person name="Henrissat B."/>
            <person name="Nagy L.G."/>
            <person name="Aury J.M."/>
            <person name="Wincker P."/>
            <person name="Grigoriev I.V."/>
            <person name="Bonfante P."/>
            <person name="Martin F.M."/>
        </authorList>
    </citation>
    <scope>NUCLEOTIDE SEQUENCE [LARGE SCALE GENOMIC DNA]</scope>
    <source>
        <strain evidence="10 11">CCBAS932</strain>
    </source>
</reference>
<dbReference type="PROSITE" id="PS51677">
    <property type="entry name" value="NODB"/>
    <property type="match status" value="1"/>
</dbReference>
<dbReference type="InParanoid" id="A0A3N4KF52"/>
<evidence type="ECO:0000256" key="8">
    <source>
        <dbReference type="SAM" id="SignalP"/>
    </source>
</evidence>
<protein>
    <submittedName>
        <fullName evidence="10">Glycoside hydrolase/deacetylase</fullName>
    </submittedName>
</protein>
<feature type="chain" id="PRO_5018254709" evidence="8">
    <location>
        <begin position="22"/>
        <end position="774"/>
    </location>
</feature>
<dbReference type="PANTHER" id="PTHR46471">
    <property type="entry name" value="CHITIN DEACETYLASE"/>
    <property type="match status" value="1"/>
</dbReference>
<evidence type="ECO:0000256" key="7">
    <source>
        <dbReference type="SAM" id="MobiDB-lite"/>
    </source>
</evidence>
<dbReference type="GO" id="GO:0016810">
    <property type="term" value="F:hydrolase activity, acting on carbon-nitrogen (but not peptide) bonds"/>
    <property type="evidence" value="ECO:0007669"/>
    <property type="project" value="InterPro"/>
</dbReference>
<evidence type="ECO:0000256" key="4">
    <source>
        <dbReference type="ARBA" id="ARBA00022801"/>
    </source>
</evidence>
<evidence type="ECO:0000256" key="1">
    <source>
        <dbReference type="ARBA" id="ARBA00001941"/>
    </source>
</evidence>
<evidence type="ECO:0000313" key="10">
    <source>
        <dbReference type="EMBL" id="RPB07972.1"/>
    </source>
</evidence>
<dbReference type="Pfam" id="PF01522">
    <property type="entry name" value="Polysacc_deac_1"/>
    <property type="match status" value="1"/>
</dbReference>
<evidence type="ECO:0000256" key="6">
    <source>
        <dbReference type="ARBA" id="ARBA00023285"/>
    </source>
</evidence>
<dbReference type="Gene3D" id="3.20.20.370">
    <property type="entry name" value="Glycoside hydrolase/deacetylase"/>
    <property type="match status" value="1"/>
</dbReference>
<keyword evidence="6" id="KW-0170">Cobalt</keyword>
<organism evidence="10 11">
    <name type="scientific">Morchella conica CCBAS932</name>
    <dbReference type="NCBI Taxonomy" id="1392247"/>
    <lineage>
        <taxon>Eukaryota</taxon>
        <taxon>Fungi</taxon>
        <taxon>Dikarya</taxon>
        <taxon>Ascomycota</taxon>
        <taxon>Pezizomycotina</taxon>
        <taxon>Pezizomycetes</taxon>
        <taxon>Pezizales</taxon>
        <taxon>Morchellaceae</taxon>
        <taxon>Morchella</taxon>
    </lineage>
</organism>